<dbReference type="SUPFAM" id="SSF54593">
    <property type="entry name" value="Glyoxalase/Bleomycin resistance protein/Dihydroxybiphenyl dioxygenase"/>
    <property type="match status" value="1"/>
</dbReference>
<dbReference type="InterPro" id="IPR029068">
    <property type="entry name" value="Glyas_Bleomycin-R_OHBP_Dase"/>
</dbReference>
<accession>A0A7W6MFU5</accession>
<dbReference type="PROSITE" id="PS51819">
    <property type="entry name" value="VOC"/>
    <property type="match status" value="1"/>
</dbReference>
<dbReference type="Proteomes" id="UP000524492">
    <property type="component" value="Unassembled WGS sequence"/>
</dbReference>
<evidence type="ECO:0000313" key="2">
    <source>
        <dbReference type="EMBL" id="MBB4191786.1"/>
    </source>
</evidence>
<evidence type="ECO:0000313" key="3">
    <source>
        <dbReference type="Proteomes" id="UP000524492"/>
    </source>
</evidence>
<organism evidence="2 3">
    <name type="scientific">Rhizobium aethiopicum</name>
    <dbReference type="NCBI Taxonomy" id="1138170"/>
    <lineage>
        <taxon>Bacteria</taxon>
        <taxon>Pseudomonadati</taxon>
        <taxon>Pseudomonadota</taxon>
        <taxon>Alphaproteobacteria</taxon>
        <taxon>Hyphomicrobiales</taxon>
        <taxon>Rhizobiaceae</taxon>
        <taxon>Rhizobium/Agrobacterium group</taxon>
        <taxon>Rhizobium</taxon>
    </lineage>
</organism>
<keyword evidence="3" id="KW-1185">Reference proteome</keyword>
<dbReference type="EMBL" id="JACIFV010000005">
    <property type="protein sequence ID" value="MBB4191786.1"/>
    <property type="molecule type" value="Genomic_DNA"/>
</dbReference>
<dbReference type="AlphaFoldDB" id="A0A7W6MFU5"/>
<dbReference type="GO" id="GO:0051213">
    <property type="term" value="F:dioxygenase activity"/>
    <property type="evidence" value="ECO:0007669"/>
    <property type="project" value="UniProtKB-KW"/>
</dbReference>
<dbReference type="InterPro" id="IPR004360">
    <property type="entry name" value="Glyas_Fos-R_dOase_dom"/>
</dbReference>
<dbReference type="GO" id="GO:0016829">
    <property type="term" value="F:lyase activity"/>
    <property type="evidence" value="ECO:0007669"/>
    <property type="project" value="UniProtKB-KW"/>
</dbReference>
<dbReference type="CDD" id="cd07262">
    <property type="entry name" value="VOC_like"/>
    <property type="match status" value="1"/>
</dbReference>
<feature type="domain" description="VOC" evidence="1">
    <location>
        <begin position="29"/>
        <end position="152"/>
    </location>
</feature>
<proteinExistence type="predicted"/>
<protein>
    <submittedName>
        <fullName evidence="2">Catechol 2,3-dioxygenase-like lactoylglutathione lyase family enzyme</fullName>
    </submittedName>
</protein>
<dbReference type="PANTHER" id="PTHR35006:SF1">
    <property type="entry name" value="BLL2941 PROTEIN"/>
    <property type="match status" value="1"/>
</dbReference>
<dbReference type="Pfam" id="PF00903">
    <property type="entry name" value="Glyoxalase"/>
    <property type="match status" value="1"/>
</dbReference>
<keyword evidence="2" id="KW-0223">Dioxygenase</keyword>
<dbReference type="Gene3D" id="3.10.180.10">
    <property type="entry name" value="2,3-Dihydroxybiphenyl 1,2-Dioxygenase, domain 1"/>
    <property type="match status" value="1"/>
</dbReference>
<reference evidence="2 3" key="1">
    <citation type="submission" date="2020-08" db="EMBL/GenBank/DDBJ databases">
        <title>Genomic Encyclopedia of Type Strains, Phase IV (KMG-V): Genome sequencing to study the core and pangenomes of soil and plant-associated prokaryotes.</title>
        <authorList>
            <person name="Whitman W."/>
        </authorList>
    </citation>
    <scope>NUCLEOTIDE SEQUENCE [LARGE SCALE GENOMIC DNA]</scope>
    <source>
        <strain evidence="2 3">SEMIA 4074</strain>
    </source>
</reference>
<dbReference type="PANTHER" id="PTHR35006">
    <property type="entry name" value="GLYOXALASE FAMILY PROTEIN (AFU_ORTHOLOGUE AFUA_5G14830)"/>
    <property type="match status" value="1"/>
</dbReference>
<dbReference type="InterPro" id="IPR037523">
    <property type="entry name" value="VOC_core"/>
</dbReference>
<evidence type="ECO:0000259" key="1">
    <source>
        <dbReference type="PROSITE" id="PS51819"/>
    </source>
</evidence>
<sequence length="155" mass="16766">MQRASKAARRKLAQSKLDLGAIPADDDSMLLYVTLGTNDLDRAGHFYDAVLPVLGYRRQHFSQEEIGYSAPGDTRCRFWVVTPFNRHRATAGNGAMVAFTAETRAAVDAFHAAAIAAGAADEGGPGLRSYHAHFYAAYVRDLDGNKLSAVCESSE</sequence>
<gene>
    <name evidence="2" type="ORF">GGD53_001939</name>
</gene>
<name>A0A7W6MFU5_9HYPH</name>
<keyword evidence="2" id="KW-0456">Lyase</keyword>
<keyword evidence="2" id="KW-0560">Oxidoreductase</keyword>
<comment type="caution">
    <text evidence="2">The sequence shown here is derived from an EMBL/GenBank/DDBJ whole genome shotgun (WGS) entry which is preliminary data.</text>
</comment>